<proteinExistence type="predicted"/>
<dbReference type="InterPro" id="IPR016776">
    <property type="entry name" value="ApeP-like_dehydratase"/>
</dbReference>
<dbReference type="Pfam" id="PF22817">
    <property type="entry name" value="ApeP-like"/>
    <property type="match status" value="1"/>
</dbReference>
<dbReference type="Proteomes" id="UP001172778">
    <property type="component" value="Unassembled WGS sequence"/>
</dbReference>
<evidence type="ECO:0000313" key="1">
    <source>
        <dbReference type="EMBL" id="MDK2124913.1"/>
    </source>
</evidence>
<organism evidence="1 2">
    <name type="scientific">Parachitinimonas caeni</name>
    <dbReference type="NCBI Taxonomy" id="3031301"/>
    <lineage>
        <taxon>Bacteria</taxon>
        <taxon>Pseudomonadati</taxon>
        <taxon>Pseudomonadota</taxon>
        <taxon>Betaproteobacteria</taxon>
        <taxon>Neisseriales</taxon>
        <taxon>Chitinibacteraceae</taxon>
        <taxon>Parachitinimonas</taxon>
    </lineage>
</organism>
<gene>
    <name evidence="1" type="ORF">PZA18_12735</name>
</gene>
<reference evidence="1" key="1">
    <citation type="submission" date="2023-03" db="EMBL/GenBank/DDBJ databases">
        <title>Chitinimonas shenzhenensis gen. nov., sp. nov., a novel member of family Burkholderiaceae isolated from activated sludge collected in Shen Zhen, China.</title>
        <authorList>
            <person name="Wang X."/>
        </authorList>
    </citation>
    <scope>NUCLEOTIDE SEQUENCE</scope>
    <source>
        <strain evidence="1">DQS-5</strain>
    </source>
</reference>
<dbReference type="Gene3D" id="3.10.129.10">
    <property type="entry name" value="Hotdog Thioesterase"/>
    <property type="match status" value="1"/>
</dbReference>
<dbReference type="PIRSF" id="PIRSF020565">
    <property type="entry name" value="3Ho_Ac_ACP_DH_prd"/>
    <property type="match status" value="1"/>
</dbReference>
<comment type="caution">
    <text evidence="1">The sequence shown here is derived from an EMBL/GenBank/DDBJ whole genome shotgun (WGS) entry which is preliminary data.</text>
</comment>
<dbReference type="EMBL" id="JARRAF010000013">
    <property type="protein sequence ID" value="MDK2124913.1"/>
    <property type="molecule type" value="Genomic_DNA"/>
</dbReference>
<dbReference type="CDD" id="cd01289">
    <property type="entry name" value="FabA_like"/>
    <property type="match status" value="1"/>
</dbReference>
<sequence>MRRAIRYPIADIVPHAGKMSLLDRALEGDDASLLAEVTIRPDSLFFDGAGVGAWVGIEYMAQAIAAWAGWQSRQQGEAPKVGFLLGTRRYECNRAHFLLGETLQIEVHRQFQADNGLSQFECAICIQGEPVANAALTAFRPDNVEQFLQGGRHE</sequence>
<accession>A0ABT7E0P9</accession>
<name>A0ABT7E0P9_9NEIS</name>
<dbReference type="RefSeq" id="WP_284101225.1">
    <property type="nucleotide sequence ID" value="NZ_JARRAF010000013.1"/>
</dbReference>
<protein>
    <submittedName>
        <fullName evidence="1">Hotdog family protein</fullName>
    </submittedName>
</protein>
<keyword evidence="2" id="KW-1185">Reference proteome</keyword>
<evidence type="ECO:0000313" key="2">
    <source>
        <dbReference type="Proteomes" id="UP001172778"/>
    </source>
</evidence>
<dbReference type="SUPFAM" id="SSF54637">
    <property type="entry name" value="Thioesterase/thiol ester dehydrase-isomerase"/>
    <property type="match status" value="1"/>
</dbReference>
<dbReference type="InterPro" id="IPR029069">
    <property type="entry name" value="HotDog_dom_sf"/>
</dbReference>